<dbReference type="GO" id="GO:0004536">
    <property type="term" value="F:DNA nuclease activity"/>
    <property type="evidence" value="ECO:0007669"/>
    <property type="project" value="InterPro"/>
</dbReference>
<dbReference type="InterPro" id="IPR001130">
    <property type="entry name" value="TatD-like"/>
</dbReference>
<sequence length="273" mass="30732">MLVDTHAHLETVDDLEGVLENAKDAGVSKIITIGTSIKASKKCVQIAEQRRTGTQIYATVGIHPKDGKGEVEKLGLARCIDTLKQIVRSSKKVVGIGECGLDYRVTNDNLQLTTDKEKDFQRELFKEQIKLAAQLKLPLVIHCRNAWNEIFSLLTTNYRLRTKIGGVFHSWTGDWQTAKRVLDLGFYISFSGIVTFKNAKEIQEVAKKMPVEKMLVETDSPYLSPEPWRGKINEPKNVKIVAEFITILRSLSLDQIAQVTSENAERLFGFENL</sequence>
<dbReference type="Proteomes" id="UP000177747">
    <property type="component" value="Unassembled WGS sequence"/>
</dbReference>
<dbReference type="SUPFAM" id="SSF51556">
    <property type="entry name" value="Metallo-dependent hydrolases"/>
    <property type="match status" value="1"/>
</dbReference>
<dbReference type="PIRSF" id="PIRSF005902">
    <property type="entry name" value="DNase_TatD"/>
    <property type="match status" value="1"/>
</dbReference>
<keyword evidence="2" id="KW-0378">Hydrolase</keyword>
<accession>A0A1F5HQU9</accession>
<feature type="binding site" evidence="3">
    <location>
        <position position="169"/>
    </location>
    <ligand>
        <name>a divalent metal cation</name>
        <dbReference type="ChEBI" id="CHEBI:60240"/>
        <label>2</label>
    </ligand>
</feature>
<feature type="binding site" evidence="3">
    <location>
        <position position="8"/>
    </location>
    <ligand>
        <name>a divalent metal cation</name>
        <dbReference type="ChEBI" id="CHEBI:60240"/>
        <label>1</label>
    </ligand>
</feature>
<organism evidence="4 5">
    <name type="scientific">Candidatus Curtissbacteria bacterium RIFCSPLOWO2_02_41_11</name>
    <dbReference type="NCBI Taxonomy" id="1797731"/>
    <lineage>
        <taxon>Bacteria</taxon>
        <taxon>Candidatus Curtissiibacteriota</taxon>
    </lineage>
</organism>
<dbReference type="Pfam" id="PF01026">
    <property type="entry name" value="TatD_DNase"/>
    <property type="match status" value="1"/>
</dbReference>
<dbReference type="InterPro" id="IPR032466">
    <property type="entry name" value="Metal_Hydrolase"/>
</dbReference>
<dbReference type="GO" id="GO:0016788">
    <property type="term" value="F:hydrolase activity, acting on ester bonds"/>
    <property type="evidence" value="ECO:0007669"/>
    <property type="project" value="InterPro"/>
</dbReference>
<evidence type="ECO:0000256" key="1">
    <source>
        <dbReference type="ARBA" id="ARBA00022723"/>
    </source>
</evidence>
<dbReference type="PANTHER" id="PTHR46124:SF2">
    <property type="entry name" value="D-AMINOACYL-TRNA DEACYLASE"/>
    <property type="match status" value="1"/>
</dbReference>
<dbReference type="CDD" id="cd01310">
    <property type="entry name" value="TatD_DNAse"/>
    <property type="match status" value="1"/>
</dbReference>
<dbReference type="PANTHER" id="PTHR46124">
    <property type="entry name" value="D-AMINOACYL-TRNA DEACYLASE"/>
    <property type="match status" value="1"/>
</dbReference>
<keyword evidence="1 3" id="KW-0479">Metal-binding</keyword>
<protein>
    <recommendedName>
        <fullName evidence="6">Hydrolase TatD</fullName>
    </recommendedName>
</protein>
<dbReference type="EMBL" id="MFBU01000014">
    <property type="protein sequence ID" value="OGE06571.1"/>
    <property type="molecule type" value="Genomic_DNA"/>
</dbReference>
<dbReference type="InterPro" id="IPR015991">
    <property type="entry name" value="TatD/YcfH-like"/>
</dbReference>
<evidence type="ECO:0000313" key="4">
    <source>
        <dbReference type="EMBL" id="OGE06571.1"/>
    </source>
</evidence>
<feature type="binding site" evidence="3">
    <location>
        <position position="6"/>
    </location>
    <ligand>
        <name>a divalent metal cation</name>
        <dbReference type="ChEBI" id="CHEBI:60240"/>
        <label>1</label>
    </ligand>
</feature>
<gene>
    <name evidence="4" type="ORF">A2W70_03865</name>
</gene>
<proteinExistence type="predicted"/>
<dbReference type="NCBIfam" id="TIGR00010">
    <property type="entry name" value="YchF/TatD family DNA exonuclease"/>
    <property type="match status" value="1"/>
</dbReference>
<evidence type="ECO:0008006" key="6">
    <source>
        <dbReference type="Google" id="ProtNLM"/>
    </source>
</evidence>
<dbReference type="AlphaFoldDB" id="A0A1F5HQU9"/>
<evidence type="ECO:0000313" key="5">
    <source>
        <dbReference type="Proteomes" id="UP000177747"/>
    </source>
</evidence>
<evidence type="ECO:0000256" key="3">
    <source>
        <dbReference type="PIRSR" id="PIRSR005902-1"/>
    </source>
</evidence>
<feature type="binding site" evidence="3">
    <location>
        <position position="98"/>
    </location>
    <ligand>
        <name>a divalent metal cation</name>
        <dbReference type="ChEBI" id="CHEBI:60240"/>
        <label>1</label>
    </ligand>
</feature>
<comment type="caution">
    <text evidence="4">The sequence shown here is derived from an EMBL/GenBank/DDBJ whole genome shotgun (WGS) entry which is preliminary data.</text>
</comment>
<evidence type="ECO:0000256" key="2">
    <source>
        <dbReference type="ARBA" id="ARBA00022801"/>
    </source>
</evidence>
<dbReference type="Gene3D" id="3.20.20.140">
    <property type="entry name" value="Metal-dependent hydrolases"/>
    <property type="match status" value="1"/>
</dbReference>
<dbReference type="GO" id="GO:0005829">
    <property type="term" value="C:cytosol"/>
    <property type="evidence" value="ECO:0007669"/>
    <property type="project" value="TreeGrafter"/>
</dbReference>
<dbReference type="GO" id="GO:0046872">
    <property type="term" value="F:metal ion binding"/>
    <property type="evidence" value="ECO:0007669"/>
    <property type="project" value="UniProtKB-KW"/>
</dbReference>
<name>A0A1F5HQU9_9BACT</name>
<feature type="binding site" evidence="3">
    <location>
        <position position="142"/>
    </location>
    <ligand>
        <name>a divalent metal cation</name>
        <dbReference type="ChEBI" id="CHEBI:60240"/>
        <label>2</label>
    </ligand>
</feature>
<dbReference type="STRING" id="1797731.A2W70_03865"/>
<feature type="binding site" evidence="3">
    <location>
        <position position="219"/>
    </location>
    <ligand>
        <name>a divalent metal cation</name>
        <dbReference type="ChEBI" id="CHEBI:60240"/>
        <label>1</label>
    </ligand>
</feature>
<dbReference type="FunFam" id="3.20.20.140:FF:000005">
    <property type="entry name" value="TatD family hydrolase"/>
    <property type="match status" value="1"/>
</dbReference>
<reference evidence="4 5" key="1">
    <citation type="journal article" date="2016" name="Nat. Commun.">
        <title>Thousands of microbial genomes shed light on interconnected biogeochemical processes in an aquifer system.</title>
        <authorList>
            <person name="Anantharaman K."/>
            <person name="Brown C.T."/>
            <person name="Hug L.A."/>
            <person name="Sharon I."/>
            <person name="Castelle C.J."/>
            <person name="Probst A.J."/>
            <person name="Thomas B.C."/>
            <person name="Singh A."/>
            <person name="Wilkins M.J."/>
            <person name="Karaoz U."/>
            <person name="Brodie E.L."/>
            <person name="Williams K.H."/>
            <person name="Hubbard S.S."/>
            <person name="Banfield J.F."/>
        </authorList>
    </citation>
    <scope>NUCLEOTIDE SEQUENCE [LARGE SCALE GENOMIC DNA]</scope>
</reference>